<organism evidence="1 2">
    <name type="scientific">Marasmius tenuissimus</name>
    <dbReference type="NCBI Taxonomy" id="585030"/>
    <lineage>
        <taxon>Eukaryota</taxon>
        <taxon>Fungi</taxon>
        <taxon>Dikarya</taxon>
        <taxon>Basidiomycota</taxon>
        <taxon>Agaricomycotina</taxon>
        <taxon>Agaricomycetes</taxon>
        <taxon>Agaricomycetidae</taxon>
        <taxon>Agaricales</taxon>
        <taxon>Marasmiineae</taxon>
        <taxon>Marasmiaceae</taxon>
        <taxon>Marasmius</taxon>
    </lineage>
</organism>
<proteinExistence type="predicted"/>
<protein>
    <submittedName>
        <fullName evidence="1">Uncharacterized protein</fullName>
    </submittedName>
</protein>
<gene>
    <name evidence="1" type="ORF">AAF712_010533</name>
</gene>
<dbReference type="EMBL" id="JBBXMP010000101">
    <property type="protein sequence ID" value="KAL0062599.1"/>
    <property type="molecule type" value="Genomic_DNA"/>
</dbReference>
<evidence type="ECO:0000313" key="1">
    <source>
        <dbReference type="EMBL" id="KAL0062599.1"/>
    </source>
</evidence>
<reference evidence="1 2" key="1">
    <citation type="submission" date="2024-05" db="EMBL/GenBank/DDBJ databases">
        <title>A draft genome resource for the thread blight pathogen Marasmius tenuissimus strain MS-2.</title>
        <authorList>
            <person name="Yulfo-Soto G.E."/>
            <person name="Baruah I.K."/>
            <person name="Amoako-Attah I."/>
            <person name="Bukari Y."/>
            <person name="Meinhardt L.W."/>
            <person name="Bailey B.A."/>
            <person name="Cohen S.P."/>
        </authorList>
    </citation>
    <scope>NUCLEOTIDE SEQUENCE [LARGE SCALE GENOMIC DNA]</scope>
    <source>
        <strain evidence="1 2">MS-2</strain>
    </source>
</reference>
<dbReference type="Proteomes" id="UP001437256">
    <property type="component" value="Unassembled WGS sequence"/>
</dbReference>
<accession>A0ABR2ZN36</accession>
<name>A0ABR2ZN36_9AGAR</name>
<keyword evidence="2" id="KW-1185">Reference proteome</keyword>
<comment type="caution">
    <text evidence="1">The sequence shown here is derived from an EMBL/GenBank/DDBJ whole genome shotgun (WGS) entry which is preliminary data.</text>
</comment>
<evidence type="ECO:0000313" key="2">
    <source>
        <dbReference type="Proteomes" id="UP001437256"/>
    </source>
</evidence>
<sequence length="94" mass="10035">MAGLAPTLIIVRVAYRRSVDSVEQMMSIHFAEHSSSQGTRQGPSTLQTTLDIRSQYQISALGGDRVGDTDSEEKIGGSEGRVIDLAKVTSAKVA</sequence>